<dbReference type="EMBL" id="KN824324">
    <property type="protein sequence ID" value="KIM24366.1"/>
    <property type="molecule type" value="Genomic_DNA"/>
</dbReference>
<evidence type="ECO:0000313" key="2">
    <source>
        <dbReference type="Proteomes" id="UP000054097"/>
    </source>
</evidence>
<protein>
    <submittedName>
        <fullName evidence="1">Uncharacterized protein</fullName>
    </submittedName>
</protein>
<reference evidence="2" key="2">
    <citation type="submission" date="2015-01" db="EMBL/GenBank/DDBJ databases">
        <title>Evolutionary Origins and Diversification of the Mycorrhizal Mutualists.</title>
        <authorList>
            <consortium name="DOE Joint Genome Institute"/>
            <consortium name="Mycorrhizal Genomics Consortium"/>
            <person name="Kohler A."/>
            <person name="Kuo A."/>
            <person name="Nagy L.G."/>
            <person name="Floudas D."/>
            <person name="Copeland A."/>
            <person name="Barry K.W."/>
            <person name="Cichocki N."/>
            <person name="Veneault-Fourrey C."/>
            <person name="LaButti K."/>
            <person name="Lindquist E.A."/>
            <person name="Lipzen A."/>
            <person name="Lundell T."/>
            <person name="Morin E."/>
            <person name="Murat C."/>
            <person name="Riley R."/>
            <person name="Ohm R."/>
            <person name="Sun H."/>
            <person name="Tunlid A."/>
            <person name="Henrissat B."/>
            <person name="Grigoriev I.V."/>
            <person name="Hibbett D.S."/>
            <person name="Martin F."/>
        </authorList>
    </citation>
    <scope>NUCLEOTIDE SEQUENCE [LARGE SCALE GENOMIC DNA]</scope>
    <source>
        <strain evidence="2">MAFF 305830</strain>
    </source>
</reference>
<keyword evidence="2" id="KW-1185">Reference proteome</keyword>
<accession>A0A0C3AYL9</accession>
<organism evidence="1 2">
    <name type="scientific">Serendipita vermifera MAFF 305830</name>
    <dbReference type="NCBI Taxonomy" id="933852"/>
    <lineage>
        <taxon>Eukaryota</taxon>
        <taxon>Fungi</taxon>
        <taxon>Dikarya</taxon>
        <taxon>Basidiomycota</taxon>
        <taxon>Agaricomycotina</taxon>
        <taxon>Agaricomycetes</taxon>
        <taxon>Sebacinales</taxon>
        <taxon>Serendipitaceae</taxon>
        <taxon>Serendipita</taxon>
    </lineage>
</organism>
<dbReference type="SUPFAM" id="SSF103657">
    <property type="entry name" value="BAR/IMD domain-like"/>
    <property type="match status" value="1"/>
</dbReference>
<dbReference type="InterPro" id="IPR027267">
    <property type="entry name" value="AH/BAR_dom_sf"/>
</dbReference>
<reference evidence="1 2" key="1">
    <citation type="submission" date="2014-04" db="EMBL/GenBank/DDBJ databases">
        <authorList>
            <consortium name="DOE Joint Genome Institute"/>
            <person name="Kuo A."/>
            <person name="Zuccaro A."/>
            <person name="Kohler A."/>
            <person name="Nagy L.G."/>
            <person name="Floudas D."/>
            <person name="Copeland A."/>
            <person name="Barry K.W."/>
            <person name="Cichocki N."/>
            <person name="Veneault-Fourrey C."/>
            <person name="LaButti K."/>
            <person name="Lindquist E.A."/>
            <person name="Lipzen A."/>
            <person name="Lundell T."/>
            <person name="Morin E."/>
            <person name="Murat C."/>
            <person name="Sun H."/>
            <person name="Tunlid A."/>
            <person name="Henrissat B."/>
            <person name="Grigoriev I.V."/>
            <person name="Hibbett D.S."/>
            <person name="Martin F."/>
            <person name="Nordberg H.P."/>
            <person name="Cantor M.N."/>
            <person name="Hua S.X."/>
        </authorList>
    </citation>
    <scope>NUCLEOTIDE SEQUENCE [LARGE SCALE GENOMIC DNA]</scope>
    <source>
        <strain evidence="1 2">MAFF 305830</strain>
    </source>
</reference>
<dbReference type="OrthoDB" id="5745965at2759"/>
<dbReference type="HOGENOM" id="CLU_051728_0_0_1"/>
<sequence>MAMPAYGTKPGTAFKTVYQGGIYMDEFMAMMKTRMEVEAQYLDQISKLKDSWNPKWRESGVWPLISPILGHFEEEITRRNAFVDGLQARFAHVTQSDTENNPYRSFESLEQAYLACSQADTDVQTPSSQSALQKWYSTFDPRYPRRFPEPDLVYRRAISRQHDLVKECGHLHSTKPEDIMEKHQQHSEDVKSFIGGCLSSIADLVAAISRSCSTATSNIRSFTSASFISPRHDEIEDERSHIYMREYEYRLYHRDGELARPYFGLAAPDTVQLVNQVLDIGVGGLLYRSNALNASAAFELEKRYLNEPIHQIIASMDSESDWQWRMKLLNSLLLFTKPLILIDATQVKQYRGGVPRRKLQGLMESIDFEARSATLQLMVRILVEMTWDKPVTATWEAEHVGWLFTHQGDTWPIIRDIGRKWDPERDCPFPEGVERKTDDNQMTEEIVWSNSGLPYMREA</sequence>
<name>A0A0C3AYL9_SERVB</name>
<dbReference type="AlphaFoldDB" id="A0A0C3AYL9"/>
<evidence type="ECO:0000313" key="1">
    <source>
        <dbReference type="EMBL" id="KIM24366.1"/>
    </source>
</evidence>
<proteinExistence type="predicted"/>
<gene>
    <name evidence="1" type="ORF">M408DRAFT_331768</name>
</gene>
<dbReference type="Proteomes" id="UP000054097">
    <property type="component" value="Unassembled WGS sequence"/>
</dbReference>